<dbReference type="SUPFAM" id="SSF81383">
    <property type="entry name" value="F-box domain"/>
    <property type="match status" value="1"/>
</dbReference>
<reference evidence="1" key="2">
    <citation type="journal article" date="2022" name="Microbiol. Resour. Announc.">
        <title>Whole-Genome Sequence of Entomortierella parvispora E1425, a Mucoromycotan Fungus Associated with Burkholderiaceae-Related Endosymbiotic Bacteria.</title>
        <authorList>
            <person name="Herlambang A."/>
            <person name="Guo Y."/>
            <person name="Takashima Y."/>
            <person name="Narisawa K."/>
            <person name="Ohta H."/>
            <person name="Nishizawa T."/>
        </authorList>
    </citation>
    <scope>NUCLEOTIDE SEQUENCE</scope>
    <source>
        <strain evidence="1">E1425</strain>
    </source>
</reference>
<comment type="caution">
    <text evidence="1">The sequence shown here is derived from an EMBL/GenBank/DDBJ whole genome shotgun (WGS) entry which is preliminary data.</text>
</comment>
<dbReference type="CDD" id="cd09917">
    <property type="entry name" value="F-box_SF"/>
    <property type="match status" value="1"/>
</dbReference>
<accession>A0A9P3H6C5</accession>
<evidence type="ECO:0000313" key="1">
    <source>
        <dbReference type="EMBL" id="GJJ70864.1"/>
    </source>
</evidence>
<dbReference type="OrthoDB" id="2398646at2759"/>
<reference evidence="1" key="1">
    <citation type="submission" date="2021-11" db="EMBL/GenBank/DDBJ databases">
        <authorList>
            <person name="Herlambang A."/>
            <person name="Guo Y."/>
            <person name="Takashima Y."/>
            <person name="Nishizawa T."/>
        </authorList>
    </citation>
    <scope>NUCLEOTIDE SEQUENCE</scope>
    <source>
        <strain evidence="1">E1425</strain>
    </source>
</reference>
<dbReference type="SUPFAM" id="SSF52047">
    <property type="entry name" value="RNI-like"/>
    <property type="match status" value="1"/>
</dbReference>
<dbReference type="Gene3D" id="3.80.10.10">
    <property type="entry name" value="Ribonuclease Inhibitor"/>
    <property type="match status" value="1"/>
</dbReference>
<name>A0A9P3H6C5_9FUNG</name>
<dbReference type="InterPro" id="IPR032675">
    <property type="entry name" value="LRR_dom_sf"/>
</dbReference>
<dbReference type="InterPro" id="IPR036047">
    <property type="entry name" value="F-box-like_dom_sf"/>
</dbReference>
<proteinExistence type="predicted"/>
<gene>
    <name evidence="1" type="ORF">EMPS_03214</name>
</gene>
<evidence type="ECO:0008006" key="3">
    <source>
        <dbReference type="Google" id="ProtNLM"/>
    </source>
</evidence>
<protein>
    <recommendedName>
        <fullName evidence="3">F-box domain-containing protein</fullName>
    </recommendedName>
</protein>
<organism evidence="1 2">
    <name type="scientific">Entomortierella parvispora</name>
    <dbReference type="NCBI Taxonomy" id="205924"/>
    <lineage>
        <taxon>Eukaryota</taxon>
        <taxon>Fungi</taxon>
        <taxon>Fungi incertae sedis</taxon>
        <taxon>Mucoromycota</taxon>
        <taxon>Mortierellomycotina</taxon>
        <taxon>Mortierellomycetes</taxon>
        <taxon>Mortierellales</taxon>
        <taxon>Mortierellaceae</taxon>
        <taxon>Entomortierella</taxon>
    </lineage>
</organism>
<evidence type="ECO:0000313" key="2">
    <source>
        <dbReference type="Proteomes" id="UP000827284"/>
    </source>
</evidence>
<dbReference type="Proteomes" id="UP000827284">
    <property type="component" value="Unassembled WGS sequence"/>
</dbReference>
<dbReference type="EMBL" id="BQFW01000004">
    <property type="protein sequence ID" value="GJJ70864.1"/>
    <property type="molecule type" value="Genomic_DNA"/>
</dbReference>
<sequence>MPSGRPKSQATPIPRTSPALSNALYIDEILERIFSFLDQPTLKFVAARVSSRWFWIARDLFEHHLILNHTDDLKVLRTVLSQKLPLASKLTVGRAIGPWTDLLFQAEVARWDQMMRLLVQTLSTHSEAGDQERFTRIKALTLNVEHWWIRPDQVLNWFNSRSLKELTIDVPFETGALPMREMLNLCPSLLHLSLSTRKYSRTCRISDESTWIPEDTELQEESHIETWPLRSLRLRDLSVSPTALKSYFSRLQNLAEIYLLEVKDRVEGHTFHDTFHDQEATSAFWLALAHHCQKLKAIHLGCQVCTKETTAIPISLFPNVQNFGIQGTAHLSPTIWKALAVHRVENRLTTLELLGDGPYQRYEPRDPGYLRDMLLHRFLCHSPSLLHLKTGQLRLSVRVLWGDENGHNKMRAMEPSNIWACRRLVTLCLQFESSQSSEGSSPCGASVFGYLTRVCPNVEELSLSVGLQGWGLQSGLCILTRLRLLRSLQICTEGSLQPNSTPLQWRDFAWIQGSAVTAGSQASSLTSLKVAKKLVPSILRPYLFRANGDLKGLLDDYRHCIAAVLTDRGNLNLPNFKQDRERMHRQQKENRFVSDYERPVPMVDGLEDFEFSGSNLDIEAYLQARLFCLQEQQADAVWLPWPHMQQITFTIGYRSNKTLGKHVARGCKFLKACRPDIEVLCRFGGLGT</sequence>
<keyword evidence="2" id="KW-1185">Reference proteome</keyword>
<dbReference type="AlphaFoldDB" id="A0A9P3H6C5"/>